<name>U5ND85_9MOLU</name>
<gene>
    <name evidence="1" type="ORF">PRV_03085</name>
</gene>
<dbReference type="RefSeq" id="WP_022770666.1">
    <property type="nucleotide sequence ID" value="NC_022575.1"/>
</dbReference>
<reference evidence="1 2" key="1">
    <citation type="journal article" date="2013" name="Genome Announc.">
        <title>Genome Sequence of Mycoplasma parvum (Formerly Eperythrozoon parvum), a Diminutive Hemoplasma of the Pig.</title>
        <authorList>
            <person name="do Nascimento N.C."/>
            <person name="Dos Santos A.P."/>
            <person name="Chu Y."/>
            <person name="Guimaraes A.M."/>
            <person name="Pagliaro A."/>
            <person name="Messick J.B."/>
        </authorList>
    </citation>
    <scope>NUCLEOTIDE SEQUENCE [LARGE SCALE GENOMIC DNA]</scope>
    <source>
        <strain evidence="1 2">Indiana</strain>
    </source>
</reference>
<dbReference type="PATRIC" id="fig|1403316.3.peg.576"/>
<accession>U5ND85</accession>
<dbReference type="EMBL" id="CP006771">
    <property type="protein sequence ID" value="AGX89342.1"/>
    <property type="molecule type" value="Genomic_DNA"/>
</dbReference>
<dbReference type="Proteomes" id="UP000017119">
    <property type="component" value="Chromosome"/>
</dbReference>
<organism evidence="1 2">
    <name type="scientific">Mycoplasma parvum str. Indiana</name>
    <dbReference type="NCBI Taxonomy" id="1403316"/>
    <lineage>
        <taxon>Bacteria</taxon>
        <taxon>Bacillati</taxon>
        <taxon>Mycoplasmatota</taxon>
        <taxon>Mollicutes</taxon>
        <taxon>Mycoplasmataceae</taxon>
        <taxon>Mycoplasma</taxon>
    </lineage>
</organism>
<keyword evidence="2" id="KW-1185">Reference proteome</keyword>
<protein>
    <recommendedName>
        <fullName evidence="3">DnaD domain-containing protein</fullName>
    </recommendedName>
</protein>
<evidence type="ECO:0000313" key="2">
    <source>
        <dbReference type="Proteomes" id="UP000017119"/>
    </source>
</evidence>
<dbReference type="AlphaFoldDB" id="U5ND85"/>
<evidence type="ECO:0000313" key="1">
    <source>
        <dbReference type="EMBL" id="AGX89342.1"/>
    </source>
</evidence>
<proteinExistence type="predicted"/>
<dbReference type="KEGG" id="mpv:PRV_03085"/>
<dbReference type="HOGENOM" id="CLU_1433080_0_0_14"/>
<sequence length="189" mass="22454">MEIIKDCWKNNKISPSKLIKLSTLSIKLNEKNEYYLSISELKGLIKNELNPIEDDFDIEKYHLFWKNFLNQQDKKELKREFKELFSKYTNVIFYLKLTRKKNVPLAMENWIKECSNQKNFNATILNGIISFVFSLLKKIPVKYLTTMCENLNNDGIHTTDQLLSHIKEVLKYERVKKNRLGLTVEEISK</sequence>
<evidence type="ECO:0008006" key="3">
    <source>
        <dbReference type="Google" id="ProtNLM"/>
    </source>
</evidence>